<dbReference type="PANTHER" id="PTHR23513:SF6">
    <property type="entry name" value="MAJOR FACILITATOR SUPERFAMILY ASSOCIATED DOMAIN-CONTAINING PROTEIN"/>
    <property type="match status" value="1"/>
</dbReference>
<evidence type="ECO:0000313" key="8">
    <source>
        <dbReference type="EMBL" id="MDR6143676.1"/>
    </source>
</evidence>
<sequence>MADPQQLPLRTGARHPARNRRNRRQVEHPVVPRKRTSVSDTTTTTRAFRPAYFWIAQVCSWAGTSLQAAIVPLWLFAMTGSTQLALGGFVADALSRAIFGPLVGGFVARLSARRALIVADSVGACVALSVAVFVTGPERAPIVYVAVPFLSLVVLMNQIAFQSLLPQLVDAERLSTVNGRYQAALSLLSVVTPAAGALAAATVDGRWLVAANGVSFLLSLVLTVIALPRSVSAGNAGPAAAGHPLADLAANARRAMTGTAGRYILIEAALFAAFGGSQSLLFGFALESGQEEGSVALAALLLASGVGMILGGLALQRLGDSPRLNLLLVGLLSGLGPALVVVGGISGALWLGALGAGLIGASGNLLIGGITIVVQKSTTDADRPTTLGFRKGISGLSQLLSYLWTLGLASILGFSVVYPLAGALACIAVFTGVALISRRAIHAG</sequence>
<dbReference type="EMBL" id="JAVIZQ010000001">
    <property type="protein sequence ID" value="MDR6143676.1"/>
    <property type="molecule type" value="Genomic_DNA"/>
</dbReference>
<organism evidence="8 9">
    <name type="scientific">Microbacterium foliorum</name>
    <dbReference type="NCBI Taxonomy" id="104336"/>
    <lineage>
        <taxon>Bacteria</taxon>
        <taxon>Bacillati</taxon>
        <taxon>Actinomycetota</taxon>
        <taxon>Actinomycetes</taxon>
        <taxon>Micrococcales</taxon>
        <taxon>Microbacteriaceae</taxon>
        <taxon>Microbacterium</taxon>
    </lineage>
</organism>
<protein>
    <recommendedName>
        <fullName evidence="10">MFS transporter</fullName>
    </recommendedName>
</protein>
<dbReference type="PANTHER" id="PTHR23513">
    <property type="entry name" value="INTEGRAL MEMBRANE EFFLUX PROTEIN-RELATED"/>
    <property type="match status" value="1"/>
</dbReference>
<feature type="transmembrane region" description="Helical" evidence="7">
    <location>
        <begin position="263"/>
        <end position="284"/>
    </location>
</feature>
<dbReference type="Gene3D" id="1.20.1250.20">
    <property type="entry name" value="MFS general substrate transporter like domains"/>
    <property type="match status" value="1"/>
</dbReference>
<feature type="transmembrane region" description="Helical" evidence="7">
    <location>
        <begin position="296"/>
        <end position="315"/>
    </location>
</feature>
<feature type="region of interest" description="Disordered" evidence="6">
    <location>
        <begin position="1"/>
        <end position="42"/>
    </location>
</feature>
<feature type="transmembrane region" description="Helical" evidence="7">
    <location>
        <begin position="395"/>
        <end position="414"/>
    </location>
</feature>
<dbReference type="InterPro" id="IPR011701">
    <property type="entry name" value="MFS"/>
</dbReference>
<keyword evidence="5 7" id="KW-0472">Membrane</keyword>
<accession>A0ABU1HUE5</accession>
<dbReference type="Pfam" id="PF07690">
    <property type="entry name" value="MFS_1"/>
    <property type="match status" value="1"/>
</dbReference>
<feature type="transmembrane region" description="Helical" evidence="7">
    <location>
        <begin position="181"/>
        <end position="201"/>
    </location>
</feature>
<dbReference type="Proteomes" id="UP001249291">
    <property type="component" value="Unassembled WGS sequence"/>
</dbReference>
<evidence type="ECO:0000256" key="6">
    <source>
        <dbReference type="SAM" id="MobiDB-lite"/>
    </source>
</evidence>
<dbReference type="SUPFAM" id="SSF103473">
    <property type="entry name" value="MFS general substrate transporter"/>
    <property type="match status" value="1"/>
</dbReference>
<feature type="compositionally biased region" description="Basic residues" evidence="6">
    <location>
        <begin position="12"/>
        <end position="23"/>
    </location>
</feature>
<evidence type="ECO:0000256" key="5">
    <source>
        <dbReference type="ARBA" id="ARBA00023136"/>
    </source>
</evidence>
<evidence type="ECO:0000256" key="3">
    <source>
        <dbReference type="ARBA" id="ARBA00022692"/>
    </source>
</evidence>
<feature type="transmembrane region" description="Helical" evidence="7">
    <location>
        <begin position="115"/>
        <end position="136"/>
    </location>
</feature>
<keyword evidence="4 7" id="KW-1133">Transmembrane helix</keyword>
<comment type="subcellular location">
    <subcellularLocation>
        <location evidence="1">Cell membrane</location>
        <topology evidence="1">Multi-pass membrane protein</topology>
    </subcellularLocation>
</comment>
<feature type="transmembrane region" description="Helical" evidence="7">
    <location>
        <begin position="356"/>
        <end position="374"/>
    </location>
</feature>
<feature type="transmembrane region" description="Helical" evidence="7">
    <location>
        <begin position="420"/>
        <end position="437"/>
    </location>
</feature>
<dbReference type="RefSeq" id="WP_309693034.1">
    <property type="nucleotide sequence ID" value="NZ_JAVIZQ010000001.1"/>
</dbReference>
<keyword evidence="9" id="KW-1185">Reference proteome</keyword>
<comment type="caution">
    <text evidence="8">The sequence shown here is derived from an EMBL/GenBank/DDBJ whole genome shotgun (WGS) entry which is preliminary data.</text>
</comment>
<evidence type="ECO:0000256" key="7">
    <source>
        <dbReference type="SAM" id="Phobius"/>
    </source>
</evidence>
<proteinExistence type="predicted"/>
<evidence type="ECO:0000256" key="1">
    <source>
        <dbReference type="ARBA" id="ARBA00004651"/>
    </source>
</evidence>
<dbReference type="InterPro" id="IPR036259">
    <property type="entry name" value="MFS_trans_sf"/>
</dbReference>
<evidence type="ECO:0008006" key="10">
    <source>
        <dbReference type="Google" id="ProtNLM"/>
    </source>
</evidence>
<evidence type="ECO:0000313" key="9">
    <source>
        <dbReference type="Proteomes" id="UP001249291"/>
    </source>
</evidence>
<name>A0ABU1HUE5_9MICO</name>
<gene>
    <name evidence="8" type="ORF">QE375_003230</name>
</gene>
<evidence type="ECO:0000256" key="4">
    <source>
        <dbReference type="ARBA" id="ARBA00022989"/>
    </source>
</evidence>
<keyword evidence="3 7" id="KW-0812">Transmembrane</keyword>
<reference evidence="8 9" key="1">
    <citation type="submission" date="2023-08" db="EMBL/GenBank/DDBJ databases">
        <title>Functional and genomic diversity of the sorghum phyllosphere microbiome.</title>
        <authorList>
            <person name="Shade A."/>
        </authorList>
    </citation>
    <scope>NUCLEOTIDE SEQUENCE [LARGE SCALE GENOMIC DNA]</scope>
    <source>
        <strain evidence="8 9">SORGH_AS_0445</strain>
    </source>
</reference>
<feature type="transmembrane region" description="Helical" evidence="7">
    <location>
        <begin position="327"/>
        <end position="350"/>
    </location>
</feature>
<feature type="transmembrane region" description="Helical" evidence="7">
    <location>
        <begin position="51"/>
        <end position="77"/>
    </location>
</feature>
<keyword evidence="2" id="KW-1003">Cell membrane</keyword>
<feature type="transmembrane region" description="Helical" evidence="7">
    <location>
        <begin position="83"/>
        <end position="108"/>
    </location>
</feature>
<feature type="transmembrane region" description="Helical" evidence="7">
    <location>
        <begin position="142"/>
        <end position="161"/>
    </location>
</feature>
<feature type="transmembrane region" description="Helical" evidence="7">
    <location>
        <begin position="207"/>
        <end position="227"/>
    </location>
</feature>
<evidence type="ECO:0000256" key="2">
    <source>
        <dbReference type="ARBA" id="ARBA00022475"/>
    </source>
</evidence>